<evidence type="ECO:0000259" key="2">
    <source>
        <dbReference type="Pfam" id="PF01052"/>
    </source>
</evidence>
<dbReference type="EMBL" id="CP034546">
    <property type="protein sequence ID" value="AZQ53095.1"/>
    <property type="molecule type" value="Genomic_DNA"/>
</dbReference>
<keyword evidence="4" id="KW-0282">Flagellum</keyword>
<dbReference type="EMBL" id="RKIO01000003">
    <property type="protein sequence ID" value="RSC10286.1"/>
    <property type="molecule type" value="Genomic_DNA"/>
</dbReference>
<dbReference type="Proteomes" id="UP000277191">
    <property type="component" value="Chromosome 2"/>
</dbReference>
<dbReference type="AlphaFoldDB" id="A0A427NSA6"/>
<reference evidence="3 6" key="3">
    <citation type="submission" date="2018-12" db="EMBL/GenBank/DDBJ databases">
        <title>Cadmium resistance mechanism in endophytic bacteria Burkholderia cenocepacia YG-3.</title>
        <authorList>
            <person name="Zhang X."/>
            <person name="Wang X."/>
            <person name="Zhu Y."/>
        </authorList>
    </citation>
    <scope>NUCLEOTIDE SEQUENCE [LARGE SCALE GENOMIC DNA]</scope>
    <source>
        <strain evidence="3 6">YG-3</strain>
    </source>
</reference>
<evidence type="ECO:0000313" key="6">
    <source>
        <dbReference type="Proteomes" id="UP000277191"/>
    </source>
</evidence>
<evidence type="ECO:0000313" key="5">
    <source>
        <dbReference type="Proteomes" id="UP000272140"/>
    </source>
</evidence>
<keyword evidence="4" id="KW-0966">Cell projection</keyword>
<dbReference type="Pfam" id="PF01052">
    <property type="entry name" value="FliMN_C"/>
    <property type="match status" value="1"/>
</dbReference>
<dbReference type="SUPFAM" id="SSF101801">
    <property type="entry name" value="Surface presentation of antigens (SPOA)"/>
    <property type="match status" value="1"/>
</dbReference>
<reference evidence="4" key="1">
    <citation type="submission" date="2018-11" db="EMBL/GenBank/DDBJ databases">
        <title>FDA dAtabase for Regulatory Grade micrObial Sequences (FDA-ARGOS): Supporting development and validation of Infectious Disease Dx tests.</title>
        <authorList>
            <person name="Plongla R."/>
            <person name="Gilligan P."/>
            <person name="Tallon L.J."/>
            <person name="Sadzewicz L."/>
            <person name="Zhao X."/>
            <person name="Vavikolanu K."/>
            <person name="Mehta A."/>
            <person name="Aluvathingal J."/>
            <person name="Nadendla S."/>
            <person name="Geyer C."/>
            <person name="Nandy P."/>
            <person name="Yan Y."/>
            <person name="Sichtig H."/>
        </authorList>
    </citation>
    <scope>NUCLEOTIDE SEQUENCE</scope>
    <source>
        <strain evidence="4">FDAARGOS_544</strain>
    </source>
</reference>
<evidence type="ECO:0000256" key="1">
    <source>
        <dbReference type="SAM" id="MobiDB-lite"/>
    </source>
</evidence>
<reference evidence="5" key="2">
    <citation type="submission" date="2018-11" db="EMBL/GenBank/DDBJ databases">
        <title>FDA dAtabase for Regulatory Grade micrObial Sequences (FDA-ARGOS): Supporting development and validation of Infectious Disease Dx tests.</title>
        <authorList>
            <person name="Goldberg B."/>
            <person name="Campos J."/>
            <person name="Tallon L."/>
            <person name="Sadzewicz L."/>
            <person name="Zhao X."/>
            <person name="Vavikolanu K."/>
            <person name="Mehta A."/>
            <person name="Aluvathingal J."/>
            <person name="Nadendla S."/>
            <person name="Geyer C."/>
            <person name="Nandy P."/>
            <person name="Yan Y."/>
            <person name="Sichtig H."/>
        </authorList>
    </citation>
    <scope>NUCLEOTIDE SEQUENCE [LARGE SCALE GENOMIC DNA]</scope>
    <source>
        <strain evidence="5">FDAARGOS_544</strain>
    </source>
</reference>
<sequence>MAPTLLQNDPLTVSASPSHSRSSRAASPVVLDPCTLGRPYHLLEDVLQDIKRRIDHSLHERFNLRRGTRFVVTELSVAAMRSRNAAVWRTYACNHGQISVRCDRMLLLALLACHYDTSLDEAVPNAPAPVPETGAERRFAAQQHTALLAAFASAMLGDQAEPFLPSGDVLLGPGVRVLRMTISDPLRNVGGDVEFALDDRWVDHLFARLDAQHVRPAPDSAPANVCIPVTMSVHVLSKDMRLDELLRMRPGDVLPVRLPDTVDVLVDNVRLYRAALAEHQGALWITSFEPVE</sequence>
<dbReference type="Proteomes" id="UP000272140">
    <property type="component" value="Unassembled WGS sequence"/>
</dbReference>
<dbReference type="InterPro" id="IPR001543">
    <property type="entry name" value="FliN-like_C"/>
</dbReference>
<feature type="region of interest" description="Disordered" evidence="1">
    <location>
        <begin position="1"/>
        <end position="26"/>
    </location>
</feature>
<dbReference type="Gene3D" id="2.30.330.10">
    <property type="entry name" value="SpoA-like"/>
    <property type="match status" value="1"/>
</dbReference>
<evidence type="ECO:0000313" key="4">
    <source>
        <dbReference type="EMBL" id="RSC10286.1"/>
    </source>
</evidence>
<protein>
    <submittedName>
        <fullName evidence="4">Flagellar motor switch protein FliM</fullName>
    </submittedName>
</protein>
<feature type="compositionally biased region" description="Low complexity" evidence="1">
    <location>
        <begin position="13"/>
        <end position="26"/>
    </location>
</feature>
<dbReference type="InterPro" id="IPR036429">
    <property type="entry name" value="SpoA-like_sf"/>
</dbReference>
<accession>A0A427NSA6</accession>
<organism evidence="4 5">
    <name type="scientific">Burkholderia cenocepacia</name>
    <dbReference type="NCBI Taxonomy" id="95486"/>
    <lineage>
        <taxon>Bacteria</taxon>
        <taxon>Pseudomonadati</taxon>
        <taxon>Pseudomonadota</taxon>
        <taxon>Betaproteobacteria</taxon>
        <taxon>Burkholderiales</taxon>
        <taxon>Burkholderiaceae</taxon>
        <taxon>Burkholderia</taxon>
        <taxon>Burkholderia cepacia complex</taxon>
    </lineage>
</organism>
<feature type="domain" description="Flagellar motor switch protein FliN-like C-terminal" evidence="2">
    <location>
        <begin position="227"/>
        <end position="282"/>
    </location>
</feature>
<gene>
    <name evidence="3" type="ORF">D5R55_19095</name>
    <name evidence="4" type="ORF">EGT41_17635</name>
</gene>
<evidence type="ECO:0000313" key="3">
    <source>
        <dbReference type="EMBL" id="AZQ53095.1"/>
    </source>
</evidence>
<proteinExistence type="predicted"/>
<feature type="compositionally biased region" description="Polar residues" evidence="1">
    <location>
        <begin position="1"/>
        <end position="11"/>
    </location>
</feature>
<keyword evidence="4" id="KW-0969">Cilium</keyword>
<name>A0A427NSA6_9BURK</name>